<accession>A0A9P4K289</accession>
<sequence length="133" mass="14074">MCISTLQVCLDSHGIEWYCSVQATPSALDCGSLFLLLECGHHMSSLIVSIVFFGALPCCASSLPLLSSSSPLPQRADMDKASPALAKGVPPGVPKSYRALADYSAVPPAALHAGAKDRHSIEEKAKDQQYLTD</sequence>
<proteinExistence type="predicted"/>
<keyword evidence="3" id="KW-1185">Reference proteome</keyword>
<dbReference type="OrthoDB" id="5420958at2759"/>
<evidence type="ECO:0000256" key="1">
    <source>
        <dbReference type="SAM" id="MobiDB-lite"/>
    </source>
</evidence>
<organism evidence="2 3">
    <name type="scientific">Lojkania enalia</name>
    <dbReference type="NCBI Taxonomy" id="147567"/>
    <lineage>
        <taxon>Eukaryota</taxon>
        <taxon>Fungi</taxon>
        <taxon>Dikarya</taxon>
        <taxon>Ascomycota</taxon>
        <taxon>Pezizomycotina</taxon>
        <taxon>Dothideomycetes</taxon>
        <taxon>Pleosporomycetidae</taxon>
        <taxon>Pleosporales</taxon>
        <taxon>Pleosporales incertae sedis</taxon>
        <taxon>Lojkania</taxon>
    </lineage>
</organism>
<comment type="caution">
    <text evidence="2">The sequence shown here is derived from an EMBL/GenBank/DDBJ whole genome shotgun (WGS) entry which is preliminary data.</text>
</comment>
<dbReference type="AlphaFoldDB" id="A0A9P4K289"/>
<protein>
    <submittedName>
        <fullName evidence="2">Uncharacterized protein</fullName>
    </submittedName>
</protein>
<evidence type="ECO:0000313" key="2">
    <source>
        <dbReference type="EMBL" id="KAF2261609.1"/>
    </source>
</evidence>
<gene>
    <name evidence="2" type="ORF">CC78DRAFT_583539</name>
</gene>
<feature type="compositionally biased region" description="Basic and acidic residues" evidence="1">
    <location>
        <begin position="114"/>
        <end position="127"/>
    </location>
</feature>
<dbReference type="EMBL" id="ML986654">
    <property type="protein sequence ID" value="KAF2261609.1"/>
    <property type="molecule type" value="Genomic_DNA"/>
</dbReference>
<reference evidence="3" key="1">
    <citation type="journal article" date="2020" name="Stud. Mycol.">
        <title>101 Dothideomycetes genomes: A test case for predicting lifestyles and emergence of pathogens.</title>
        <authorList>
            <person name="Haridas S."/>
            <person name="Albert R."/>
            <person name="Binder M."/>
            <person name="Bloem J."/>
            <person name="LaButti K."/>
            <person name="Salamov A."/>
            <person name="Andreopoulos B."/>
            <person name="Baker S."/>
            <person name="Barry K."/>
            <person name="Bills G."/>
            <person name="Bluhm B."/>
            <person name="Cannon C."/>
            <person name="Castanera R."/>
            <person name="Culley D."/>
            <person name="Daum C."/>
            <person name="Ezra D."/>
            <person name="Gonzalez J."/>
            <person name="Henrissat B."/>
            <person name="Kuo A."/>
            <person name="Liang C."/>
            <person name="Lipzen A."/>
            <person name="Lutzoni F."/>
            <person name="Magnuson J."/>
            <person name="Mondo S."/>
            <person name="Nolan M."/>
            <person name="Ohm R."/>
            <person name="Pangilinan J."/>
            <person name="Park H.-J."/>
            <person name="Ramirez L."/>
            <person name="Alfaro M."/>
            <person name="Sun H."/>
            <person name="Tritt A."/>
            <person name="Yoshinaga Y."/>
            <person name="Zwiers L.-H."/>
            <person name="Turgeon B."/>
            <person name="Goodwin S."/>
            <person name="Spatafora J."/>
            <person name="Crous P."/>
            <person name="Grigoriev I."/>
        </authorList>
    </citation>
    <scope>NUCLEOTIDE SEQUENCE [LARGE SCALE GENOMIC DNA]</scope>
    <source>
        <strain evidence="3">CBS 304.66</strain>
    </source>
</reference>
<dbReference type="Proteomes" id="UP000800093">
    <property type="component" value="Unassembled WGS sequence"/>
</dbReference>
<evidence type="ECO:0000313" key="3">
    <source>
        <dbReference type="Proteomes" id="UP000800093"/>
    </source>
</evidence>
<feature type="region of interest" description="Disordered" evidence="1">
    <location>
        <begin position="111"/>
        <end position="133"/>
    </location>
</feature>
<name>A0A9P4K289_9PLEO</name>